<dbReference type="Proteomes" id="UP000011701">
    <property type="component" value="Chromosome"/>
</dbReference>
<accession>A0A0F6MPT3</accession>
<name>A0A0F6MPT3_TREDN</name>
<evidence type="ECO:0000256" key="1">
    <source>
        <dbReference type="SAM" id="Phobius"/>
    </source>
</evidence>
<dbReference type="RefSeq" id="WP_002690670.1">
    <property type="nucleotide sequence ID" value="NZ_CM001797.1"/>
</dbReference>
<keyword evidence="1" id="KW-1133">Transmembrane helix</keyword>
<evidence type="ECO:0000313" key="2">
    <source>
        <dbReference type="EMBL" id="EMB23299.1"/>
    </source>
</evidence>
<reference evidence="2" key="1">
    <citation type="submission" date="2012-01" db="EMBL/GenBank/DDBJ databases">
        <title>The Genome Sequence of Treponema denticola OTK.</title>
        <authorList>
            <consortium name="The Broad Institute Genome Sequencing Platform"/>
            <person name="Earl A."/>
            <person name="Ward D."/>
            <person name="Feldgarden M."/>
            <person name="Gevers D."/>
            <person name="Blanton J.M."/>
            <person name="Fenno C.J."/>
            <person name="Baranova O.V."/>
            <person name="Mathney J."/>
            <person name="Dewhirst F.E."/>
            <person name="Izard J."/>
            <person name="Young S.K."/>
            <person name="Zeng Q."/>
            <person name="Gargeya S."/>
            <person name="Fitzgerald M."/>
            <person name="Haas B."/>
            <person name="Abouelleil A."/>
            <person name="Alvarado L."/>
            <person name="Arachchi H.M."/>
            <person name="Berlin A."/>
            <person name="Chapman S.B."/>
            <person name="Gearin G."/>
            <person name="Goldberg J."/>
            <person name="Griggs A."/>
            <person name="Gujja S."/>
            <person name="Hansen M."/>
            <person name="Heiman D."/>
            <person name="Howarth C."/>
            <person name="Larimer J."/>
            <person name="Lui A."/>
            <person name="MacDonald P.J.P."/>
            <person name="McCowen C."/>
            <person name="Montmayeur A."/>
            <person name="Murphy C."/>
            <person name="Neiman D."/>
            <person name="Pearson M."/>
            <person name="Priest M."/>
            <person name="Roberts A."/>
            <person name="Saif S."/>
            <person name="Shea T."/>
            <person name="Sisk P."/>
            <person name="Stolte C."/>
            <person name="Sykes S."/>
            <person name="Wortman J."/>
            <person name="Nusbaum C."/>
            <person name="Birren B."/>
        </authorList>
    </citation>
    <scope>NUCLEOTIDE SEQUENCE [LARGE SCALE GENOMIC DNA]</scope>
    <source>
        <strain evidence="2">OTK</strain>
    </source>
</reference>
<protein>
    <submittedName>
        <fullName evidence="2">Uncharacterized protein</fullName>
    </submittedName>
</protein>
<dbReference type="PATRIC" id="fig|999434.4.peg.459"/>
<dbReference type="AlphaFoldDB" id="A0A0F6MPT3"/>
<gene>
    <name evidence="2" type="ORF">HMPREF9723_00437</name>
</gene>
<organism evidence="2">
    <name type="scientific">Treponema denticola OTK</name>
    <dbReference type="NCBI Taxonomy" id="999434"/>
    <lineage>
        <taxon>Bacteria</taxon>
        <taxon>Pseudomonadati</taxon>
        <taxon>Spirochaetota</taxon>
        <taxon>Spirochaetia</taxon>
        <taxon>Spirochaetales</taxon>
        <taxon>Treponemataceae</taxon>
        <taxon>Treponema</taxon>
    </lineage>
</organism>
<keyword evidence="1" id="KW-0472">Membrane</keyword>
<keyword evidence="1" id="KW-0812">Transmembrane</keyword>
<comment type="caution">
    <text evidence="2">The sequence shown here is derived from an EMBL/GenBank/DDBJ whole genome shotgun (WGS) entry which is preliminary data.</text>
</comment>
<proteinExistence type="predicted"/>
<dbReference type="HOGENOM" id="CLU_1634646_0_0_12"/>
<sequence length="169" mass="19486">MSDDVSLMTQKEIMRQLYTLQKESVENDAEFRTQMNEVIKRLDHREKTFEKISEEFGKISSELAGQKKVFLELDGMNKKLSDLDEKIEYIIEWKNEKEKKDALENKDDEILSSKIKSLVEWQGVTNKRLDFLENKTANTAVAVLKKIGGITLTVIVTALIGYLIGKLKK</sequence>
<dbReference type="EMBL" id="AGDY01000004">
    <property type="protein sequence ID" value="EMB23299.1"/>
    <property type="molecule type" value="Genomic_DNA"/>
</dbReference>
<feature type="transmembrane region" description="Helical" evidence="1">
    <location>
        <begin position="147"/>
        <end position="165"/>
    </location>
</feature>